<dbReference type="EMBL" id="PIUK01000586">
    <property type="protein sequence ID" value="MBY6278542.1"/>
    <property type="molecule type" value="Genomic_DNA"/>
</dbReference>
<dbReference type="Gene3D" id="3.30.450.40">
    <property type="match status" value="1"/>
</dbReference>
<evidence type="ECO:0000259" key="5">
    <source>
        <dbReference type="PROSITE" id="PS51078"/>
    </source>
</evidence>
<sequence length="225" mass="25317">ERTGLPISTAHRFLATLEGLGYIWQNPDTGRYRLGIQTFILGTRVKTLETLRSVARPHLRQLFAKYNETVNLVVERNMEVLCIEKVDADRRLVYTPSIGETHKLYATSAGKCILAFYYDAAQLRRVLDQMELVPLTPHTITEKARLVDEIERVRKQGWAMETEESEIGLRCFGAPVFDSANRCVGAVSISIPVARFVYDEAGLIADIKETAAAISRDLGFSRKVV</sequence>
<dbReference type="RefSeq" id="WP_273382123.1">
    <property type="nucleotide sequence ID" value="NZ_PIUK01000586.1"/>
</dbReference>
<evidence type="ECO:0000256" key="3">
    <source>
        <dbReference type="ARBA" id="ARBA00023163"/>
    </source>
</evidence>
<proteinExistence type="predicted"/>
<evidence type="ECO:0000256" key="2">
    <source>
        <dbReference type="ARBA" id="ARBA00023125"/>
    </source>
</evidence>
<dbReference type="InterPro" id="IPR014757">
    <property type="entry name" value="Tscrpt_reg_IclR_C"/>
</dbReference>
<dbReference type="PANTHER" id="PTHR30136">
    <property type="entry name" value="HELIX-TURN-HELIX TRANSCRIPTIONAL REGULATOR, ICLR FAMILY"/>
    <property type="match status" value="1"/>
</dbReference>
<dbReference type="InterPro" id="IPR029016">
    <property type="entry name" value="GAF-like_dom_sf"/>
</dbReference>
<keyword evidence="2" id="KW-0238">DNA-binding</keyword>
<dbReference type="SUPFAM" id="SSF46785">
    <property type="entry name" value="Winged helix' DNA-binding domain"/>
    <property type="match status" value="1"/>
</dbReference>
<accession>A0A953LLT3</accession>
<dbReference type="Pfam" id="PF09339">
    <property type="entry name" value="HTH_IclR"/>
    <property type="match status" value="1"/>
</dbReference>
<feature type="domain" description="IclR-ED" evidence="5">
    <location>
        <begin position="37"/>
        <end position="220"/>
    </location>
</feature>
<evidence type="ECO:0000256" key="1">
    <source>
        <dbReference type="ARBA" id="ARBA00023015"/>
    </source>
</evidence>
<name>A0A953LLT3_SYMTR</name>
<dbReference type="GO" id="GO:0045892">
    <property type="term" value="P:negative regulation of DNA-templated transcription"/>
    <property type="evidence" value="ECO:0007669"/>
    <property type="project" value="TreeGrafter"/>
</dbReference>
<dbReference type="SUPFAM" id="SSF55781">
    <property type="entry name" value="GAF domain-like"/>
    <property type="match status" value="1"/>
</dbReference>
<dbReference type="AlphaFoldDB" id="A0A953LLT3"/>
<dbReference type="Proteomes" id="UP000732377">
    <property type="component" value="Unassembled WGS sequence"/>
</dbReference>
<dbReference type="PANTHER" id="PTHR30136:SF35">
    <property type="entry name" value="HTH-TYPE TRANSCRIPTIONAL REGULATOR RV1719"/>
    <property type="match status" value="1"/>
</dbReference>
<dbReference type="InterPro" id="IPR050707">
    <property type="entry name" value="HTH_MetabolicPath_Reg"/>
</dbReference>
<dbReference type="Pfam" id="PF01614">
    <property type="entry name" value="IclR_C"/>
    <property type="match status" value="1"/>
</dbReference>
<gene>
    <name evidence="6" type="ORF">CWE10_20855</name>
</gene>
<dbReference type="GO" id="GO:0003700">
    <property type="term" value="F:DNA-binding transcription factor activity"/>
    <property type="evidence" value="ECO:0007669"/>
    <property type="project" value="TreeGrafter"/>
</dbReference>
<dbReference type="InterPro" id="IPR005471">
    <property type="entry name" value="Tscrpt_reg_IclR_N"/>
</dbReference>
<organism evidence="6 7">
    <name type="scientific">Symbiobacterium thermophilum</name>
    <dbReference type="NCBI Taxonomy" id="2734"/>
    <lineage>
        <taxon>Bacteria</taxon>
        <taxon>Bacillati</taxon>
        <taxon>Bacillota</taxon>
        <taxon>Clostridia</taxon>
        <taxon>Eubacteriales</taxon>
        <taxon>Symbiobacteriaceae</taxon>
        <taxon>Symbiobacterium</taxon>
    </lineage>
</organism>
<dbReference type="SMART" id="SM00346">
    <property type="entry name" value="HTH_ICLR"/>
    <property type="match status" value="1"/>
</dbReference>
<evidence type="ECO:0000313" key="7">
    <source>
        <dbReference type="Proteomes" id="UP000732377"/>
    </source>
</evidence>
<dbReference type="GO" id="GO:0003677">
    <property type="term" value="F:DNA binding"/>
    <property type="evidence" value="ECO:0007669"/>
    <property type="project" value="UniProtKB-KW"/>
</dbReference>
<dbReference type="PROSITE" id="PS51078">
    <property type="entry name" value="ICLR_ED"/>
    <property type="match status" value="1"/>
</dbReference>
<feature type="non-terminal residue" evidence="6">
    <location>
        <position position="1"/>
    </location>
</feature>
<feature type="domain" description="HTH iclR-type" evidence="4">
    <location>
        <begin position="1"/>
        <end position="36"/>
    </location>
</feature>
<protein>
    <submittedName>
        <fullName evidence="6">IclR family transcriptional regulator</fullName>
    </submittedName>
</protein>
<evidence type="ECO:0000259" key="4">
    <source>
        <dbReference type="PROSITE" id="PS51077"/>
    </source>
</evidence>
<dbReference type="Gene3D" id="1.10.10.10">
    <property type="entry name" value="Winged helix-like DNA-binding domain superfamily/Winged helix DNA-binding domain"/>
    <property type="match status" value="1"/>
</dbReference>
<evidence type="ECO:0000313" key="6">
    <source>
        <dbReference type="EMBL" id="MBY6278542.1"/>
    </source>
</evidence>
<keyword evidence="3" id="KW-0804">Transcription</keyword>
<dbReference type="InterPro" id="IPR036388">
    <property type="entry name" value="WH-like_DNA-bd_sf"/>
</dbReference>
<keyword evidence="1" id="KW-0805">Transcription regulation</keyword>
<dbReference type="PROSITE" id="PS51077">
    <property type="entry name" value="HTH_ICLR"/>
    <property type="match status" value="1"/>
</dbReference>
<dbReference type="InterPro" id="IPR036390">
    <property type="entry name" value="WH_DNA-bd_sf"/>
</dbReference>
<reference evidence="6" key="1">
    <citation type="submission" date="2017-11" db="EMBL/GenBank/DDBJ databases">
        <title>Three new genomes from thermophilic consortium.</title>
        <authorList>
            <person name="Quaggio R."/>
            <person name="Amgarten D."/>
            <person name="Setubal J.C."/>
        </authorList>
    </citation>
    <scope>NUCLEOTIDE SEQUENCE</scope>
    <source>
        <strain evidence="6">ZCTH01-B2</strain>
    </source>
</reference>
<comment type="caution">
    <text evidence="6">The sequence shown here is derived from an EMBL/GenBank/DDBJ whole genome shotgun (WGS) entry which is preliminary data.</text>
</comment>